<dbReference type="Gene3D" id="1.10.3210.10">
    <property type="entry name" value="Hypothetical protein af1432"/>
    <property type="match status" value="1"/>
</dbReference>
<evidence type="ECO:0000313" key="2">
    <source>
        <dbReference type="EMBL" id="AHI20189.1"/>
    </source>
</evidence>
<keyword evidence="3" id="KW-1185">Reference proteome</keyword>
<dbReference type="Pfam" id="PF13328">
    <property type="entry name" value="HD_4"/>
    <property type="match status" value="1"/>
</dbReference>
<organism evidence="2 3">
    <name type="scientific">Corynebacterium casei LMG S-19264</name>
    <dbReference type="NCBI Taxonomy" id="1285583"/>
    <lineage>
        <taxon>Bacteria</taxon>
        <taxon>Bacillati</taxon>
        <taxon>Actinomycetota</taxon>
        <taxon>Actinomycetes</taxon>
        <taxon>Mycobacteriales</taxon>
        <taxon>Corynebacteriaceae</taxon>
        <taxon>Corynebacterium</taxon>
    </lineage>
</organism>
<dbReference type="GeneID" id="82877764"/>
<dbReference type="SMART" id="SM00471">
    <property type="entry name" value="HDc"/>
    <property type="match status" value="1"/>
</dbReference>
<proteinExistence type="predicted"/>
<dbReference type="EMBL" id="CP004350">
    <property type="protein sequence ID" value="AHI20189.1"/>
    <property type="molecule type" value="Genomic_DNA"/>
</dbReference>
<dbReference type="PANTHER" id="PTHR46246">
    <property type="entry name" value="GUANOSINE-3',5'-BIS(DIPHOSPHATE) 3'-PYROPHOSPHOHYDROLASE MESH1"/>
    <property type="match status" value="1"/>
</dbReference>
<feature type="domain" description="HD/PDEase" evidence="1">
    <location>
        <begin position="24"/>
        <end position="134"/>
    </location>
</feature>
<dbReference type="InterPro" id="IPR052194">
    <property type="entry name" value="MESH1"/>
</dbReference>
<gene>
    <name evidence="2" type="ORF">CCASEI_08120</name>
</gene>
<name>A0ABM5PQE4_9CORY</name>
<dbReference type="InterPro" id="IPR003607">
    <property type="entry name" value="HD/PDEase_dom"/>
</dbReference>
<sequence length="198" mass="22849">MEPRLFRAINVAAWAHAGQMRKGTEIPYISHPFAVMHLVSQQPGVDEDTVIAALLHDVLEDVPERYSQEDMVRDFGSVVTSYVQMVSKDKSLPSWQERADDYLIRLRSAPFSALVIIACDKFHNLGSIMADYEKHGEALWDRFNSGKQSQHWWYQTVYETLEERLREMPTAELPILEEYRKLVDEFEKTLSGGASRQD</sequence>
<accession>A0ABM5PQE4</accession>
<dbReference type="CDD" id="cd00077">
    <property type="entry name" value="HDc"/>
    <property type="match status" value="1"/>
</dbReference>
<dbReference type="RefSeq" id="WP_025387639.1">
    <property type="nucleotide sequence ID" value="NZ_CP004350.1"/>
</dbReference>
<dbReference type="Proteomes" id="UP000019226">
    <property type="component" value="Chromosome"/>
</dbReference>
<dbReference type="PANTHER" id="PTHR46246:SF1">
    <property type="entry name" value="GUANOSINE-3',5'-BIS(DIPHOSPHATE) 3'-PYROPHOSPHOHYDROLASE MESH1"/>
    <property type="match status" value="1"/>
</dbReference>
<reference evidence="3" key="1">
    <citation type="submission" date="2013-02" db="EMBL/GenBank/DDBJ databases">
        <title>The complete genome sequence of Corynebacterium casei LMG S-19264 (=DSM 44701).</title>
        <authorList>
            <person name="Ruckert C."/>
            <person name="Albersmeier A."/>
            <person name="Kalinowski J."/>
        </authorList>
    </citation>
    <scope>NUCLEOTIDE SEQUENCE [LARGE SCALE GENOMIC DNA]</scope>
    <source>
        <strain evidence="3">LMG S-19264</strain>
    </source>
</reference>
<evidence type="ECO:0000259" key="1">
    <source>
        <dbReference type="SMART" id="SM00471"/>
    </source>
</evidence>
<protein>
    <submittedName>
        <fullName evidence="2">Guanosine-3',5'-bis(Diphosphate) 3'-pyrophosphohydrolase</fullName>
    </submittedName>
</protein>
<evidence type="ECO:0000313" key="3">
    <source>
        <dbReference type="Proteomes" id="UP000019226"/>
    </source>
</evidence>
<dbReference type="SUPFAM" id="SSF109604">
    <property type="entry name" value="HD-domain/PDEase-like"/>
    <property type="match status" value="1"/>
</dbReference>